<keyword evidence="3 7" id="KW-0489">Methyltransferase</keyword>
<dbReference type="InterPro" id="IPR029063">
    <property type="entry name" value="SAM-dependent_MTases_sf"/>
</dbReference>
<dbReference type="GO" id="GO:0032259">
    <property type="term" value="P:methylation"/>
    <property type="evidence" value="ECO:0007669"/>
    <property type="project" value="UniProtKB-KW"/>
</dbReference>
<evidence type="ECO:0000256" key="1">
    <source>
        <dbReference type="ARBA" id="ARBA00006594"/>
    </source>
</evidence>
<evidence type="ECO:0000256" key="5">
    <source>
        <dbReference type="ARBA" id="ARBA00022691"/>
    </source>
</evidence>
<name>A0A2V2NAN8_9EURY</name>
<dbReference type="InterPro" id="IPR023095">
    <property type="entry name" value="Ade_MeTrfase_dom_2"/>
</dbReference>
<dbReference type="GO" id="GO:0009007">
    <property type="term" value="F:site-specific DNA-methyltransferase (adenine-specific) activity"/>
    <property type="evidence" value="ECO:0007669"/>
    <property type="project" value="UniProtKB-EC"/>
</dbReference>
<dbReference type="PANTHER" id="PTHR30481">
    <property type="entry name" value="DNA ADENINE METHYLASE"/>
    <property type="match status" value="1"/>
</dbReference>
<dbReference type="NCBIfam" id="TIGR00571">
    <property type="entry name" value="dam"/>
    <property type="match status" value="1"/>
</dbReference>
<keyword evidence="8" id="KW-1185">Reference proteome</keyword>
<dbReference type="Proteomes" id="UP000245657">
    <property type="component" value="Unassembled WGS sequence"/>
</dbReference>
<accession>A0A2V2NAN8</accession>
<comment type="catalytic activity">
    <reaction evidence="6">
        <text>a 2'-deoxyadenosine in DNA + S-adenosyl-L-methionine = an N(6)-methyl-2'-deoxyadenosine in DNA + S-adenosyl-L-homocysteine + H(+)</text>
        <dbReference type="Rhea" id="RHEA:15197"/>
        <dbReference type="Rhea" id="RHEA-COMP:12418"/>
        <dbReference type="Rhea" id="RHEA-COMP:12419"/>
        <dbReference type="ChEBI" id="CHEBI:15378"/>
        <dbReference type="ChEBI" id="CHEBI:57856"/>
        <dbReference type="ChEBI" id="CHEBI:59789"/>
        <dbReference type="ChEBI" id="CHEBI:90615"/>
        <dbReference type="ChEBI" id="CHEBI:90616"/>
        <dbReference type="EC" id="2.1.1.72"/>
    </reaction>
</comment>
<dbReference type="AlphaFoldDB" id="A0A2V2NAN8"/>
<dbReference type="PROSITE" id="PS00092">
    <property type="entry name" value="N6_MTASE"/>
    <property type="match status" value="1"/>
</dbReference>
<dbReference type="EC" id="2.1.1.72" evidence="2"/>
<dbReference type="PRINTS" id="PR00505">
    <property type="entry name" value="D12N6MTFRASE"/>
</dbReference>
<gene>
    <name evidence="7" type="ORF">DK846_09460</name>
</gene>
<evidence type="ECO:0000256" key="4">
    <source>
        <dbReference type="ARBA" id="ARBA00022679"/>
    </source>
</evidence>
<comment type="caution">
    <text evidence="7">The sequence shown here is derived from an EMBL/GenBank/DDBJ whole genome shotgun (WGS) entry which is preliminary data.</text>
</comment>
<dbReference type="Gene3D" id="3.40.50.150">
    <property type="entry name" value="Vaccinia Virus protein VP39"/>
    <property type="match status" value="1"/>
</dbReference>
<dbReference type="GO" id="GO:1904047">
    <property type="term" value="F:S-adenosyl-L-methionine binding"/>
    <property type="evidence" value="ECO:0007669"/>
    <property type="project" value="TreeGrafter"/>
</dbReference>
<dbReference type="SUPFAM" id="SSF53335">
    <property type="entry name" value="S-adenosyl-L-methionine-dependent methyltransferases"/>
    <property type="match status" value="1"/>
</dbReference>
<dbReference type="GO" id="GO:0009307">
    <property type="term" value="P:DNA restriction-modification system"/>
    <property type="evidence" value="ECO:0007669"/>
    <property type="project" value="InterPro"/>
</dbReference>
<dbReference type="GO" id="GO:0006298">
    <property type="term" value="P:mismatch repair"/>
    <property type="evidence" value="ECO:0007669"/>
    <property type="project" value="TreeGrafter"/>
</dbReference>
<reference evidence="7 8" key="1">
    <citation type="submission" date="2018-05" db="EMBL/GenBank/DDBJ databases">
        <title>Draft genome of Methanospirillum lacunae Ki8-1.</title>
        <authorList>
            <person name="Dueholm M.S."/>
            <person name="Nielsen P.H."/>
            <person name="Bakmann L.F."/>
            <person name="Otzen D.E."/>
        </authorList>
    </citation>
    <scope>NUCLEOTIDE SEQUENCE [LARGE SCALE GENOMIC DNA]</scope>
    <source>
        <strain evidence="7 8">Ki8-1</strain>
    </source>
</reference>
<dbReference type="InterPro" id="IPR012263">
    <property type="entry name" value="M_m6A_EcoRV"/>
</dbReference>
<dbReference type="PANTHER" id="PTHR30481:SF3">
    <property type="entry name" value="DNA ADENINE METHYLASE"/>
    <property type="match status" value="1"/>
</dbReference>
<evidence type="ECO:0000256" key="3">
    <source>
        <dbReference type="ARBA" id="ARBA00022603"/>
    </source>
</evidence>
<protein>
    <recommendedName>
        <fullName evidence="2">site-specific DNA-methyltransferase (adenine-specific)</fullName>
        <ecNumber evidence="2">2.1.1.72</ecNumber>
    </recommendedName>
</protein>
<dbReference type="Gene3D" id="1.10.1020.10">
    <property type="entry name" value="Adenine-specific Methyltransferase, Domain 2"/>
    <property type="match status" value="1"/>
</dbReference>
<evidence type="ECO:0000256" key="2">
    <source>
        <dbReference type="ARBA" id="ARBA00011900"/>
    </source>
</evidence>
<comment type="similarity">
    <text evidence="1">Belongs to the N(4)/N(6)-methyltransferase family.</text>
</comment>
<evidence type="ECO:0000313" key="7">
    <source>
        <dbReference type="EMBL" id="PWR72343.1"/>
    </source>
</evidence>
<dbReference type="GO" id="GO:0043565">
    <property type="term" value="F:sequence-specific DNA binding"/>
    <property type="evidence" value="ECO:0007669"/>
    <property type="project" value="TreeGrafter"/>
</dbReference>
<dbReference type="EMBL" id="QGMY01000007">
    <property type="protein sequence ID" value="PWR72343.1"/>
    <property type="molecule type" value="Genomic_DNA"/>
</dbReference>
<dbReference type="Pfam" id="PF02086">
    <property type="entry name" value="MethyltransfD12"/>
    <property type="match status" value="1"/>
</dbReference>
<proteinExistence type="inferred from homology"/>
<organism evidence="7 8">
    <name type="scientific">Methanospirillum lacunae</name>
    <dbReference type="NCBI Taxonomy" id="668570"/>
    <lineage>
        <taxon>Archaea</taxon>
        <taxon>Methanobacteriati</taxon>
        <taxon>Methanobacteriota</taxon>
        <taxon>Stenosarchaea group</taxon>
        <taxon>Methanomicrobia</taxon>
        <taxon>Methanomicrobiales</taxon>
        <taxon>Methanospirillaceae</taxon>
        <taxon>Methanospirillum</taxon>
    </lineage>
</organism>
<keyword evidence="4" id="KW-0808">Transferase</keyword>
<evidence type="ECO:0000313" key="8">
    <source>
        <dbReference type="Proteomes" id="UP000245657"/>
    </source>
</evidence>
<evidence type="ECO:0000256" key="6">
    <source>
        <dbReference type="ARBA" id="ARBA00047942"/>
    </source>
</evidence>
<keyword evidence="5" id="KW-0949">S-adenosyl-L-methionine</keyword>
<dbReference type="OrthoDB" id="372040at2157"/>
<sequence>MTLKSSTLIRSFRRKRSIADNEYAKPFFKWAGGKTQLLHEFDARFPDRLRSGALNRYVEPFIGGGAVFFFMMQLFPFKESVICDANEELVLTYLVIRKDVEPLLLLLQDFQSRYDALGEAEQKELFLDIRSELNAERSNFDFSSYGPSWINRASQLLFLNKTCFNGLFRVNSSGEFNVPFGKYRNPGIVNEHNLRMASALLKNTTILHGDFSRCLEYIDDQTFVYLDPPYRPLSKSSSFTSYSRDGFSDQDQIRLKDFFDAVDRIGASVMLSNSDPGNEDPTDRFFDDLYEQYRIERVMAKRAINSNGKKRGTISEIIVMNYSE</sequence>
<dbReference type="InterPro" id="IPR002052">
    <property type="entry name" value="DNA_methylase_N6_adenine_CS"/>
</dbReference>
<dbReference type="InterPro" id="IPR012327">
    <property type="entry name" value="MeTrfase_D12"/>
</dbReference>
<dbReference type="PIRSF" id="PIRSF000398">
    <property type="entry name" value="M_m6A_EcoRV"/>
    <property type="match status" value="1"/>
</dbReference>